<reference evidence="8 9" key="1">
    <citation type="submission" date="2024-01" db="EMBL/GenBank/DDBJ databases">
        <title>Pedobacter sp. nov., isolated from oil-contaminated soil.</title>
        <authorList>
            <person name="Le N.T.T."/>
        </authorList>
    </citation>
    <scope>NUCLEOTIDE SEQUENCE [LARGE SCALE GENOMIC DNA]</scope>
    <source>
        <strain evidence="8 9">VNH31</strain>
    </source>
</reference>
<dbReference type="Pfam" id="PF14322">
    <property type="entry name" value="SusD-like_3"/>
    <property type="match status" value="1"/>
</dbReference>
<protein>
    <submittedName>
        <fullName evidence="8">RagB/SusD family nutrient uptake outer membrane protein</fullName>
    </submittedName>
</protein>
<dbReference type="InterPro" id="IPR011990">
    <property type="entry name" value="TPR-like_helical_dom_sf"/>
</dbReference>
<keyword evidence="5" id="KW-0998">Cell outer membrane</keyword>
<keyword evidence="9" id="KW-1185">Reference proteome</keyword>
<dbReference type="RefSeq" id="WP_330146593.1">
    <property type="nucleotide sequence ID" value="NZ_JAZDQU010000002.1"/>
</dbReference>
<keyword evidence="4" id="KW-0472">Membrane</keyword>
<evidence type="ECO:0000256" key="2">
    <source>
        <dbReference type="ARBA" id="ARBA00006275"/>
    </source>
</evidence>
<name>A0ABU7H3Z0_9SPHI</name>
<sequence length="449" mass="50917">MKNNIKLILIGCLLILLSSCEKFLDEKPNKNLAIPSKLIDFQALLDNSTFLNTVDGASSEISAGDFYLSNADYLGLNNFYRNLYTWQRKEVFPDELNEWFLNYRIVYRANTVINALEKPQNFDDPAVAKNIIGQAYFYRAKAFLQTLYVWSNAYDKELSKSELGIPLRLNTDFNEPSKRETVELGYQQVINDLLKSIDNLPINNTHVMRPSKVAAYGLLARTYLSMRDYSNAKKYADSSLSLKSTLLDFNILNATANFPVPQFNPEVLHSTVIPSYPIINNSRAKIDPIIMNMFEANDLRKSVLFKINSDGSYGFKGSYDGSASLFSGVAVNEVLLIRAECLAREGKLSDALIDLNKLGVKRFKAGLYKNKESLNQEQVITWVLNERRKELIFRGLRWMDIKRLNKEGAGISLSRTVDNKDYKLNANSSGFALPLPDNLLILTSMEQNP</sequence>
<organism evidence="8 9">
    <name type="scientific">Pedobacter flavus</name>
    <dbReference type="NCBI Taxonomy" id="3113906"/>
    <lineage>
        <taxon>Bacteria</taxon>
        <taxon>Pseudomonadati</taxon>
        <taxon>Bacteroidota</taxon>
        <taxon>Sphingobacteriia</taxon>
        <taxon>Sphingobacteriales</taxon>
        <taxon>Sphingobacteriaceae</taxon>
        <taxon>Pedobacter</taxon>
    </lineage>
</organism>
<dbReference type="Proteomes" id="UP001337681">
    <property type="component" value="Unassembled WGS sequence"/>
</dbReference>
<proteinExistence type="inferred from homology"/>
<dbReference type="PROSITE" id="PS51257">
    <property type="entry name" value="PROKAR_LIPOPROTEIN"/>
    <property type="match status" value="1"/>
</dbReference>
<comment type="caution">
    <text evidence="8">The sequence shown here is derived from an EMBL/GenBank/DDBJ whole genome shotgun (WGS) entry which is preliminary data.</text>
</comment>
<dbReference type="Gene3D" id="1.25.40.390">
    <property type="match status" value="1"/>
</dbReference>
<dbReference type="Pfam" id="PF07980">
    <property type="entry name" value="SusD_RagB"/>
    <property type="match status" value="1"/>
</dbReference>
<accession>A0ABU7H3Z0</accession>
<evidence type="ECO:0000256" key="3">
    <source>
        <dbReference type="ARBA" id="ARBA00022729"/>
    </source>
</evidence>
<feature type="domain" description="SusD-like N-terminal" evidence="7">
    <location>
        <begin position="22"/>
        <end position="224"/>
    </location>
</feature>
<feature type="domain" description="RagB/SusD" evidence="6">
    <location>
        <begin position="333"/>
        <end position="409"/>
    </location>
</feature>
<evidence type="ECO:0000256" key="4">
    <source>
        <dbReference type="ARBA" id="ARBA00023136"/>
    </source>
</evidence>
<evidence type="ECO:0000256" key="5">
    <source>
        <dbReference type="ARBA" id="ARBA00023237"/>
    </source>
</evidence>
<dbReference type="InterPro" id="IPR012944">
    <property type="entry name" value="SusD_RagB_dom"/>
</dbReference>
<evidence type="ECO:0000313" key="9">
    <source>
        <dbReference type="Proteomes" id="UP001337681"/>
    </source>
</evidence>
<evidence type="ECO:0000256" key="1">
    <source>
        <dbReference type="ARBA" id="ARBA00004442"/>
    </source>
</evidence>
<evidence type="ECO:0000259" key="6">
    <source>
        <dbReference type="Pfam" id="PF07980"/>
    </source>
</evidence>
<dbReference type="SUPFAM" id="SSF48452">
    <property type="entry name" value="TPR-like"/>
    <property type="match status" value="1"/>
</dbReference>
<gene>
    <name evidence="8" type="ORF">VRU49_09750</name>
</gene>
<keyword evidence="3" id="KW-0732">Signal</keyword>
<comment type="similarity">
    <text evidence="2">Belongs to the SusD family.</text>
</comment>
<dbReference type="InterPro" id="IPR033985">
    <property type="entry name" value="SusD-like_N"/>
</dbReference>
<evidence type="ECO:0000313" key="8">
    <source>
        <dbReference type="EMBL" id="MEE1885698.1"/>
    </source>
</evidence>
<evidence type="ECO:0000259" key="7">
    <source>
        <dbReference type="Pfam" id="PF14322"/>
    </source>
</evidence>
<dbReference type="EMBL" id="JAZDQU010000002">
    <property type="protein sequence ID" value="MEE1885698.1"/>
    <property type="molecule type" value="Genomic_DNA"/>
</dbReference>
<comment type="subcellular location">
    <subcellularLocation>
        <location evidence="1">Cell outer membrane</location>
    </subcellularLocation>
</comment>